<dbReference type="KEGG" id="top:TOPB45_1106"/>
<protein>
    <submittedName>
        <fullName evidence="1">Uncharacterized protein</fullName>
    </submittedName>
</protein>
<accession>F8C643</accession>
<keyword evidence="2" id="KW-1185">Reference proteome</keyword>
<dbReference type="HOGENOM" id="CLU_1189449_0_0_0"/>
<dbReference type="AlphaFoldDB" id="F8C643"/>
<dbReference type="OrthoDB" id="14194at2"/>
<proteinExistence type="predicted"/>
<dbReference type="PATRIC" id="fig|795359.3.peg.1116"/>
<dbReference type="Proteomes" id="UP000006583">
    <property type="component" value="Chromosome"/>
</dbReference>
<sequence length="233" mass="27896">MYDYKPNIERIIRNEITSEEYQKFLNILKRIFRQAFKVYFTLDIEKLFHKFYGPDYLEVLTSELIFRIVSKKDSFLKLPYINERYLLSTAINIIYFHLSSGFKVVEREVNFDDLNLAQEENKEQKFSVESLLPPVFVNFLEDSALSHLVMSLKKRLTKKELETLCWYIYKAYKQNPKDVKASADAIYKRWERLKPKLKKILGEEVFEGTSADKLFYVIMSEICKKLDLFKSRK</sequence>
<organism evidence="1 2">
    <name type="scientific">Thermodesulfobacterium geofontis (strain OPF15)</name>
    <dbReference type="NCBI Taxonomy" id="795359"/>
    <lineage>
        <taxon>Bacteria</taxon>
        <taxon>Pseudomonadati</taxon>
        <taxon>Thermodesulfobacteriota</taxon>
        <taxon>Thermodesulfobacteria</taxon>
        <taxon>Thermodesulfobacteriales</taxon>
        <taxon>Thermodesulfobacteriaceae</taxon>
        <taxon>Thermodesulfobacterium</taxon>
    </lineage>
</organism>
<dbReference type="RefSeq" id="WP_013909892.1">
    <property type="nucleotide sequence ID" value="NC_015682.1"/>
</dbReference>
<reference evidence="1 2" key="1">
    <citation type="journal article" date="2013" name="Genome Announc.">
        <title>Complete genome sequence of the hyperthermophilic sulfate-reducing bacterium Thermodesulfobacterium geofontis OPF15T.</title>
        <authorList>
            <person name="Elkins J.G."/>
            <person name="Hamilton-Brehm S.D."/>
            <person name="Lucas S."/>
            <person name="Han J."/>
            <person name="Lapidus A."/>
            <person name="Cheng J.F."/>
            <person name="Goodwin L.A."/>
            <person name="Pitluck S."/>
            <person name="Peters L."/>
            <person name="Mikhailova N."/>
            <person name="Davenport K.W."/>
            <person name="Detter J.C."/>
            <person name="Han C.S."/>
            <person name="Tapia R."/>
            <person name="Land M.L."/>
            <person name="Hauser L."/>
            <person name="Kyrpides N.C."/>
            <person name="Ivanova N.N."/>
            <person name="Pagani I."/>
            <person name="Bruce D."/>
            <person name="Woyke T."/>
            <person name="Cottingham R.W."/>
        </authorList>
    </citation>
    <scope>NUCLEOTIDE SEQUENCE [LARGE SCALE GENOMIC DNA]</scope>
    <source>
        <strain evidence="1 2">OPF15</strain>
    </source>
</reference>
<evidence type="ECO:0000313" key="1">
    <source>
        <dbReference type="EMBL" id="AEH23194.1"/>
    </source>
</evidence>
<dbReference type="eggNOG" id="ENOG502ZG2R">
    <property type="taxonomic scope" value="Bacteria"/>
</dbReference>
<name>F8C643_THEGP</name>
<dbReference type="STRING" id="795359.TOPB45_1106"/>
<dbReference type="EMBL" id="CP002829">
    <property type="protein sequence ID" value="AEH23194.1"/>
    <property type="molecule type" value="Genomic_DNA"/>
</dbReference>
<evidence type="ECO:0000313" key="2">
    <source>
        <dbReference type="Proteomes" id="UP000006583"/>
    </source>
</evidence>
<gene>
    <name evidence="1" type="ordered locus">TOPB45_1106</name>
</gene>